<feature type="transmembrane region" description="Helical" evidence="7">
    <location>
        <begin position="79"/>
        <end position="103"/>
    </location>
</feature>
<dbReference type="Pfam" id="PF13190">
    <property type="entry name" value="PDGLE"/>
    <property type="match status" value="1"/>
</dbReference>
<protein>
    <submittedName>
        <fullName evidence="9">PDGLE domain-containing protein</fullName>
    </submittedName>
</protein>
<comment type="caution">
    <text evidence="9">The sequence shown here is derived from an EMBL/GenBank/DDBJ whole genome shotgun (WGS) entry which is preliminary data.</text>
</comment>
<evidence type="ECO:0000256" key="2">
    <source>
        <dbReference type="ARBA" id="ARBA00022475"/>
    </source>
</evidence>
<keyword evidence="4 7" id="KW-1133">Transmembrane helix</keyword>
<keyword evidence="5 7" id="KW-0472">Membrane</keyword>
<evidence type="ECO:0000256" key="3">
    <source>
        <dbReference type="ARBA" id="ARBA00022692"/>
    </source>
</evidence>
<feature type="transmembrane region" description="Helical" evidence="7">
    <location>
        <begin position="12"/>
        <end position="36"/>
    </location>
</feature>
<sequence>MSAPTTTPRRRVSTRALVVVGLVVALLVAGVASYYASSHPDGLEHVAGETGFLDSAEDSPTADSPFADYTTEGVEDERLSVGIAGVLGTLVVLVLAGGLALALRRRTPTPDDDTARAREPERA</sequence>
<organism evidence="9 10">
    <name type="scientific">Nocardioides oceani</name>
    <dbReference type="NCBI Taxonomy" id="3058369"/>
    <lineage>
        <taxon>Bacteria</taxon>
        <taxon>Bacillati</taxon>
        <taxon>Actinomycetota</taxon>
        <taxon>Actinomycetes</taxon>
        <taxon>Propionibacteriales</taxon>
        <taxon>Nocardioidaceae</taxon>
        <taxon>Nocardioides</taxon>
    </lineage>
</organism>
<dbReference type="InterPro" id="IPR025937">
    <property type="entry name" value="PDGLE_dom"/>
</dbReference>
<keyword evidence="3 7" id="KW-0812">Transmembrane</keyword>
<accession>A0ABT8FDB4</accession>
<feature type="region of interest" description="Disordered" evidence="6">
    <location>
        <begin position="46"/>
        <end position="68"/>
    </location>
</feature>
<evidence type="ECO:0000256" key="6">
    <source>
        <dbReference type="SAM" id="MobiDB-lite"/>
    </source>
</evidence>
<gene>
    <name evidence="9" type="ORF">QWY28_06345</name>
</gene>
<evidence type="ECO:0000313" key="10">
    <source>
        <dbReference type="Proteomes" id="UP001168620"/>
    </source>
</evidence>
<evidence type="ECO:0000313" key="9">
    <source>
        <dbReference type="EMBL" id="MDN4172555.1"/>
    </source>
</evidence>
<evidence type="ECO:0000256" key="5">
    <source>
        <dbReference type="ARBA" id="ARBA00023136"/>
    </source>
</evidence>
<reference evidence="9" key="1">
    <citation type="submission" date="2023-06" db="EMBL/GenBank/DDBJ databases">
        <title>Draft genome sequence of Nocardioides sp. SOB77.</title>
        <authorList>
            <person name="Zhang G."/>
        </authorList>
    </citation>
    <scope>NUCLEOTIDE SEQUENCE</scope>
    <source>
        <strain evidence="9">SOB77</strain>
    </source>
</reference>
<evidence type="ECO:0000259" key="8">
    <source>
        <dbReference type="Pfam" id="PF13190"/>
    </source>
</evidence>
<keyword evidence="2" id="KW-1003">Cell membrane</keyword>
<dbReference type="RefSeq" id="WP_300951474.1">
    <property type="nucleotide sequence ID" value="NZ_JAUHJQ010000002.1"/>
</dbReference>
<proteinExistence type="predicted"/>
<evidence type="ECO:0000256" key="4">
    <source>
        <dbReference type="ARBA" id="ARBA00022989"/>
    </source>
</evidence>
<comment type="subcellular location">
    <subcellularLocation>
        <location evidence="1">Cell membrane</location>
    </subcellularLocation>
</comment>
<dbReference type="EMBL" id="JAUHJQ010000002">
    <property type="protein sequence ID" value="MDN4172555.1"/>
    <property type="molecule type" value="Genomic_DNA"/>
</dbReference>
<dbReference type="Proteomes" id="UP001168620">
    <property type="component" value="Unassembled WGS sequence"/>
</dbReference>
<evidence type="ECO:0000256" key="1">
    <source>
        <dbReference type="ARBA" id="ARBA00004236"/>
    </source>
</evidence>
<evidence type="ECO:0000256" key="7">
    <source>
        <dbReference type="SAM" id="Phobius"/>
    </source>
</evidence>
<keyword evidence="10" id="KW-1185">Reference proteome</keyword>
<name>A0ABT8FDB4_9ACTN</name>
<feature type="domain" description="PDGLE" evidence="8">
    <location>
        <begin position="15"/>
        <end position="105"/>
    </location>
</feature>